<gene>
    <name evidence="3" type="ORF">DVH24_028013</name>
</gene>
<dbReference type="Proteomes" id="UP000290289">
    <property type="component" value="Chromosome 17"/>
</dbReference>
<sequence>MSGGGLRVSIPNGVRKTIQDIKEITGNHSEEEIHAMLKECNMDPNETAQKLLLQDPFHEVKRKRDKRKENLNNKESAESRWRPGGQGRGGRGGRANFAPRHMPRDAGGGRNAGPATENGPSQGAEKGGSPSFPPSRETKNKERSVDGPTNVASGGPSVVHPPHLSAGSGPEISLSRVGDNLGSLFPPVNAKESPSIKFGNEDLQEQPAPSSSSSSVLANPASTLAACFSPSDPVLVPSNDSRLPGSVGTIKREVGSHHPPASEVGSSPAQGKVASKTQGVGKSQLSDLSRSSSTSTHGGSGSRPSSNYSSRSQQLIGTQKAVGTNKEWKPKPINSAVVQGLGTAPTSELSANSIEVPSQSQLVSRVLDSEEATSKLQRKLEELHLPQRKVVILPNHIHVPESERTKLSFGSFGAMFGISTGYVSAPESDKSSTPRSETSQVVEESVEEQSSSNQNASATADEGDYPDHPQSPPLVSENISSGEGDVSSSVSPGHNESKHDTALPSGGHQFSVAHTSPNYSFGFVPPILGSQLAPFENSESQARDVSRLPSFVVQPPFDPASYYAQYYRSGADSDGRLSPFPSPGVSAKYNANVAVLPQSSQSPQEGGVLSAAGPTPLVTQAPGIVQSSISVTQQPVPVFRPPAGMHISHYPHNYFPYSHYFSPIYVPPPAIHQFLGNGAFPQQPQAGGVYPAPPAAAATGVKYSLPQYKTGTNTGNSAHMGMASGYGPYGSSPAGYNPSAPTTVGNSTSNEDLASSQFKENNAYMTGQQSEGSSVWVAAPGRDISSLTSSFYNLPPQGQHMTFTPTQAGHGTFAGLYHPAQAVTAAAVHPLLQQPQTMAGAVDMVGPGGNNNSQANMFRKFLNVHKLKPFSRRPQAPEAEPEGEEGCTSVLKIVHVGGRVERYYMATPAAKILEKHPSFLLARPEVFRRPWDSVVKPDEILTPGEKILLIPQRTVRKLRSRTRKPNKEFPVNPFVSQSSMDVSTAAETISRWKQGAAAGELRDTSVCGILRRKKSVGKKHVRFSGIDVKHNGGETERSSFPSSAQSHRGKRRVRSAVTWQPSFTAITETHGNDRVKK</sequence>
<comment type="caution">
    <text evidence="3">The sequence shown here is derived from an EMBL/GenBank/DDBJ whole genome shotgun (WGS) entry which is preliminary data.</text>
</comment>
<dbReference type="STRING" id="3750.A0A498H8Z7"/>
<feature type="compositionally biased region" description="Polar residues" evidence="1">
    <location>
        <begin position="264"/>
        <end position="280"/>
    </location>
</feature>
<dbReference type="PANTHER" id="PTHR46775:SF1">
    <property type="entry name" value="FLOCCULATION PROTEIN (DUF1296)"/>
    <property type="match status" value="1"/>
</dbReference>
<dbReference type="InterPro" id="IPR009719">
    <property type="entry name" value="GIP1_N"/>
</dbReference>
<organism evidence="3 4">
    <name type="scientific">Malus domestica</name>
    <name type="common">Apple</name>
    <name type="synonym">Pyrus malus</name>
    <dbReference type="NCBI Taxonomy" id="3750"/>
    <lineage>
        <taxon>Eukaryota</taxon>
        <taxon>Viridiplantae</taxon>
        <taxon>Streptophyta</taxon>
        <taxon>Embryophyta</taxon>
        <taxon>Tracheophyta</taxon>
        <taxon>Spermatophyta</taxon>
        <taxon>Magnoliopsida</taxon>
        <taxon>eudicotyledons</taxon>
        <taxon>Gunneridae</taxon>
        <taxon>Pentapetalae</taxon>
        <taxon>rosids</taxon>
        <taxon>fabids</taxon>
        <taxon>Rosales</taxon>
        <taxon>Rosaceae</taxon>
        <taxon>Amygdaloideae</taxon>
        <taxon>Maleae</taxon>
        <taxon>Malus</taxon>
    </lineage>
</organism>
<evidence type="ECO:0000256" key="1">
    <source>
        <dbReference type="SAM" id="MobiDB-lite"/>
    </source>
</evidence>
<evidence type="ECO:0000259" key="2">
    <source>
        <dbReference type="Pfam" id="PF06972"/>
    </source>
</evidence>
<accession>A0A498H8Z7</accession>
<feature type="compositionally biased region" description="Basic and acidic residues" evidence="1">
    <location>
        <begin position="136"/>
        <end position="145"/>
    </location>
</feature>
<reference evidence="3 4" key="1">
    <citation type="submission" date="2018-10" db="EMBL/GenBank/DDBJ databases">
        <title>A high-quality apple genome assembly.</title>
        <authorList>
            <person name="Hu J."/>
        </authorList>
    </citation>
    <scope>NUCLEOTIDE SEQUENCE [LARGE SCALE GENOMIC DNA]</scope>
    <source>
        <strain evidence="4">cv. HFTH1</strain>
        <tissue evidence="3">Young leaf</tissue>
    </source>
</reference>
<dbReference type="AlphaFoldDB" id="A0A498H8Z7"/>
<name>A0A498H8Z7_MALDO</name>
<keyword evidence="4" id="KW-1185">Reference proteome</keyword>
<feature type="domain" description="GBF-interacting protein 1 N-terminal" evidence="2">
    <location>
        <begin position="10"/>
        <end position="69"/>
    </location>
</feature>
<evidence type="ECO:0000313" key="4">
    <source>
        <dbReference type="Proteomes" id="UP000290289"/>
    </source>
</evidence>
<dbReference type="Pfam" id="PF06972">
    <property type="entry name" value="GIP1_N"/>
    <property type="match status" value="1"/>
</dbReference>
<feature type="compositionally biased region" description="Low complexity" evidence="1">
    <location>
        <begin position="480"/>
        <end position="491"/>
    </location>
</feature>
<feature type="compositionally biased region" description="Low complexity" evidence="1">
    <location>
        <begin position="436"/>
        <end position="460"/>
    </location>
</feature>
<dbReference type="InterPro" id="IPR009060">
    <property type="entry name" value="UBA-like_sf"/>
</dbReference>
<protein>
    <recommendedName>
        <fullName evidence="2">GBF-interacting protein 1 N-terminal domain-containing protein</fullName>
    </recommendedName>
</protein>
<dbReference type="SUPFAM" id="SSF46934">
    <property type="entry name" value="UBA-like"/>
    <property type="match status" value="1"/>
</dbReference>
<feature type="region of interest" description="Disordered" evidence="1">
    <location>
        <begin position="46"/>
        <end position="330"/>
    </location>
</feature>
<dbReference type="GO" id="GO:0051082">
    <property type="term" value="F:unfolded protein binding"/>
    <property type="evidence" value="ECO:0007669"/>
    <property type="project" value="TreeGrafter"/>
</dbReference>
<dbReference type="InterPro" id="IPR025322">
    <property type="entry name" value="PADRE_dom"/>
</dbReference>
<feature type="region of interest" description="Disordered" evidence="1">
    <location>
        <begin position="424"/>
        <end position="510"/>
    </location>
</feature>
<dbReference type="PANTHER" id="PTHR46775">
    <property type="entry name" value="FLOCCULATION PROTEIN (DUF1296)"/>
    <property type="match status" value="1"/>
</dbReference>
<feature type="compositionally biased region" description="Basic and acidic residues" evidence="1">
    <location>
        <begin position="1028"/>
        <end position="1037"/>
    </location>
</feature>
<dbReference type="InterPro" id="IPR044277">
    <property type="entry name" value="GIP1"/>
</dbReference>
<dbReference type="EMBL" id="RDQH01000343">
    <property type="protein sequence ID" value="RXH67866.1"/>
    <property type="molecule type" value="Genomic_DNA"/>
</dbReference>
<proteinExistence type="predicted"/>
<dbReference type="Pfam" id="PF14009">
    <property type="entry name" value="PADRE"/>
    <property type="match status" value="1"/>
</dbReference>
<feature type="region of interest" description="Disordered" evidence="1">
    <location>
        <begin position="1028"/>
        <end position="1058"/>
    </location>
</feature>
<feature type="compositionally biased region" description="Basic and acidic residues" evidence="1">
    <location>
        <begin position="67"/>
        <end position="81"/>
    </location>
</feature>
<feature type="compositionally biased region" description="Gly residues" evidence="1">
    <location>
        <begin position="84"/>
        <end position="93"/>
    </location>
</feature>
<evidence type="ECO:0000313" key="3">
    <source>
        <dbReference type="EMBL" id="RXH67866.1"/>
    </source>
</evidence>
<feature type="compositionally biased region" description="Low complexity" evidence="1">
    <location>
        <begin position="281"/>
        <end position="312"/>
    </location>
</feature>